<dbReference type="InterPro" id="IPR051788">
    <property type="entry name" value="MFS_Transporter"/>
</dbReference>
<dbReference type="InterPro" id="IPR020846">
    <property type="entry name" value="MFS_dom"/>
</dbReference>
<evidence type="ECO:0000313" key="7">
    <source>
        <dbReference type="EMBL" id="WYY08737.1"/>
    </source>
</evidence>
<keyword evidence="3 5" id="KW-1133">Transmembrane helix</keyword>
<dbReference type="Pfam" id="PF07690">
    <property type="entry name" value="MFS_1"/>
    <property type="match status" value="1"/>
</dbReference>
<accession>A0ABZ2U533</accession>
<feature type="transmembrane region" description="Helical" evidence="5">
    <location>
        <begin position="67"/>
        <end position="90"/>
    </location>
</feature>
<dbReference type="SUPFAM" id="SSF103473">
    <property type="entry name" value="MFS general substrate transporter"/>
    <property type="match status" value="1"/>
</dbReference>
<feature type="transmembrane region" description="Helical" evidence="5">
    <location>
        <begin position="227"/>
        <end position="249"/>
    </location>
</feature>
<sequence>MTSSSNRPQESGSVAVADASRLAQSRIAEGRAFNATATSYAMQGFGYAIVAASLPTFKDRVGLTETLLSLILLCVCIAAAFGSAFADAVATRKGSRIALAVGFLCEAASLTAVTMTDSLPTFVAAIVIYGIGLGAVDAASNMQGALAESQSSSPVFGKLYAGYTLAAAVGVLATSCVHAAHLPSISPIGIAAVGTLLTAVVVIRYSNPYVSLKTRATVRSDVMPRKAIWCVGMIVFAAFVVDSAVATWSTLYMRDGLGSSAVAAPLAYAVYLVAVLAARLVADPFVRSRGRRLTSTVGAFIALVGCLMVVAVHSPTAAIIGFGLTGAAAGFLVPVAFSWAGELVPSRSDEVIARVNIFNYAGAVVGAAALGAIAGNASMLSIGFLLPAAALALTLPLLRGRWQTQLSA</sequence>
<evidence type="ECO:0000256" key="2">
    <source>
        <dbReference type="ARBA" id="ARBA00022692"/>
    </source>
</evidence>
<feature type="transmembrane region" description="Helical" evidence="5">
    <location>
        <begin position="318"/>
        <end position="339"/>
    </location>
</feature>
<keyword evidence="2 5" id="KW-0812">Transmembrane</keyword>
<evidence type="ECO:0000259" key="6">
    <source>
        <dbReference type="PROSITE" id="PS50850"/>
    </source>
</evidence>
<feature type="transmembrane region" description="Helical" evidence="5">
    <location>
        <begin position="160"/>
        <end position="182"/>
    </location>
</feature>
<evidence type="ECO:0000256" key="1">
    <source>
        <dbReference type="ARBA" id="ARBA00004651"/>
    </source>
</evidence>
<feature type="transmembrane region" description="Helical" evidence="5">
    <location>
        <begin position="97"/>
        <end position="115"/>
    </location>
</feature>
<feature type="transmembrane region" description="Helical" evidence="5">
    <location>
        <begin position="351"/>
        <end position="373"/>
    </location>
</feature>
<dbReference type="PROSITE" id="PS50850">
    <property type="entry name" value="MFS"/>
    <property type="match status" value="1"/>
</dbReference>
<feature type="transmembrane region" description="Helical" evidence="5">
    <location>
        <begin position="293"/>
        <end position="312"/>
    </location>
</feature>
<evidence type="ECO:0000313" key="8">
    <source>
        <dbReference type="Proteomes" id="UP001479933"/>
    </source>
</evidence>
<name>A0ABZ2U533_9ACTN</name>
<evidence type="ECO:0000256" key="3">
    <source>
        <dbReference type="ARBA" id="ARBA00022989"/>
    </source>
</evidence>
<feature type="transmembrane region" description="Helical" evidence="5">
    <location>
        <begin position="379"/>
        <end position="398"/>
    </location>
</feature>
<dbReference type="PANTHER" id="PTHR23514">
    <property type="entry name" value="BYPASS OF STOP CODON PROTEIN 6"/>
    <property type="match status" value="1"/>
</dbReference>
<organism evidence="7 8">
    <name type="scientific">Gordonia hydrophobica</name>
    <dbReference type="NCBI Taxonomy" id="40516"/>
    <lineage>
        <taxon>Bacteria</taxon>
        <taxon>Bacillati</taxon>
        <taxon>Actinomycetota</taxon>
        <taxon>Actinomycetes</taxon>
        <taxon>Mycobacteriales</taxon>
        <taxon>Gordoniaceae</taxon>
        <taxon>Gordonia</taxon>
    </lineage>
</organism>
<feature type="transmembrane region" description="Helical" evidence="5">
    <location>
        <begin position="121"/>
        <end position="139"/>
    </location>
</feature>
<dbReference type="Gene3D" id="1.20.1250.20">
    <property type="entry name" value="MFS general substrate transporter like domains"/>
    <property type="match status" value="2"/>
</dbReference>
<keyword evidence="4 5" id="KW-0472">Membrane</keyword>
<comment type="subcellular location">
    <subcellularLocation>
        <location evidence="1">Cell membrane</location>
        <topology evidence="1">Multi-pass membrane protein</topology>
    </subcellularLocation>
</comment>
<gene>
    <name evidence="7" type="ORF">RVF87_06670</name>
</gene>
<proteinExistence type="predicted"/>
<reference evidence="7 8" key="1">
    <citation type="journal article" date="2023" name="Virus Evol.">
        <title>Computational host range prediction-The good, the bad, and the ugly.</title>
        <authorList>
            <person name="Howell A.A."/>
            <person name="Versoza C.J."/>
            <person name="Pfeifer S.P."/>
        </authorList>
    </citation>
    <scope>NUCLEOTIDE SEQUENCE [LARGE SCALE GENOMIC DNA]</scope>
    <source>
        <strain evidence="7 8">1610/1b</strain>
    </source>
</reference>
<dbReference type="Proteomes" id="UP001479933">
    <property type="component" value="Chromosome"/>
</dbReference>
<dbReference type="PANTHER" id="PTHR23514:SF13">
    <property type="entry name" value="INNER MEMBRANE PROTEIN YBJJ"/>
    <property type="match status" value="1"/>
</dbReference>
<dbReference type="RefSeq" id="WP_169802476.1">
    <property type="nucleotide sequence ID" value="NZ_CP136137.1"/>
</dbReference>
<dbReference type="InterPro" id="IPR011701">
    <property type="entry name" value="MFS"/>
</dbReference>
<protein>
    <submittedName>
        <fullName evidence="7">MFS transporter</fullName>
    </submittedName>
</protein>
<keyword evidence="8" id="KW-1185">Reference proteome</keyword>
<dbReference type="InterPro" id="IPR036259">
    <property type="entry name" value="MFS_trans_sf"/>
</dbReference>
<dbReference type="EMBL" id="CP136137">
    <property type="protein sequence ID" value="WYY08737.1"/>
    <property type="molecule type" value="Genomic_DNA"/>
</dbReference>
<feature type="transmembrane region" description="Helical" evidence="5">
    <location>
        <begin position="188"/>
        <end position="206"/>
    </location>
</feature>
<feature type="domain" description="Major facilitator superfamily (MFS) profile" evidence="6">
    <location>
        <begin position="32"/>
        <end position="401"/>
    </location>
</feature>
<evidence type="ECO:0000256" key="5">
    <source>
        <dbReference type="SAM" id="Phobius"/>
    </source>
</evidence>
<evidence type="ECO:0000256" key="4">
    <source>
        <dbReference type="ARBA" id="ARBA00023136"/>
    </source>
</evidence>
<feature type="transmembrane region" description="Helical" evidence="5">
    <location>
        <begin position="261"/>
        <end position="281"/>
    </location>
</feature>